<keyword evidence="1 2" id="KW-0238">DNA-binding</keyword>
<evidence type="ECO:0000256" key="3">
    <source>
        <dbReference type="SAM" id="MobiDB-lite"/>
    </source>
</evidence>
<dbReference type="SUPFAM" id="SSF52540">
    <property type="entry name" value="P-loop containing nucleoside triphosphate hydrolases"/>
    <property type="match status" value="1"/>
</dbReference>
<dbReference type="RefSeq" id="WP_184800180.1">
    <property type="nucleotide sequence ID" value="NZ_JACIIZ010000005.1"/>
</dbReference>
<dbReference type="InterPro" id="IPR019734">
    <property type="entry name" value="TPR_rpt"/>
</dbReference>
<accession>A0A7X0AXK2</accession>
<comment type="caution">
    <text evidence="6">The sequence shown here is derived from an EMBL/GenBank/DDBJ whole genome shotgun (WGS) entry which is preliminary data.</text>
</comment>
<evidence type="ECO:0000256" key="2">
    <source>
        <dbReference type="PROSITE-ProRule" id="PRU01091"/>
    </source>
</evidence>
<dbReference type="GO" id="GO:0006355">
    <property type="term" value="P:regulation of DNA-templated transcription"/>
    <property type="evidence" value="ECO:0007669"/>
    <property type="project" value="InterPro"/>
</dbReference>
<dbReference type="CDD" id="cd00383">
    <property type="entry name" value="trans_reg_C"/>
    <property type="match status" value="1"/>
</dbReference>
<keyword evidence="4" id="KW-0812">Transmembrane</keyword>
<dbReference type="SMART" id="SM00028">
    <property type="entry name" value="TPR"/>
    <property type="match status" value="3"/>
</dbReference>
<name>A0A7X0AXK2_9PROT</name>
<dbReference type="SUPFAM" id="SSF46894">
    <property type="entry name" value="C-terminal effector domain of the bipartite response regulators"/>
    <property type="match status" value="1"/>
</dbReference>
<evidence type="ECO:0000256" key="4">
    <source>
        <dbReference type="SAM" id="Phobius"/>
    </source>
</evidence>
<dbReference type="Pfam" id="PF20703">
    <property type="entry name" value="nSTAND1"/>
    <property type="match status" value="1"/>
</dbReference>
<dbReference type="PROSITE" id="PS51755">
    <property type="entry name" value="OMPR_PHOB"/>
    <property type="match status" value="1"/>
</dbReference>
<dbReference type="GO" id="GO:0003677">
    <property type="term" value="F:DNA binding"/>
    <property type="evidence" value="ECO:0007669"/>
    <property type="project" value="UniProtKB-UniRule"/>
</dbReference>
<feature type="DNA-binding region" description="OmpR/PhoB-type" evidence="2">
    <location>
        <begin position="1"/>
        <end position="91"/>
    </location>
</feature>
<keyword evidence="4" id="KW-0472">Membrane</keyword>
<feature type="domain" description="OmpR/PhoB-type" evidence="5">
    <location>
        <begin position="1"/>
        <end position="91"/>
    </location>
</feature>
<dbReference type="GO" id="GO:0000160">
    <property type="term" value="P:phosphorelay signal transduction system"/>
    <property type="evidence" value="ECO:0007669"/>
    <property type="project" value="InterPro"/>
</dbReference>
<sequence length="1087" mass="117073">MDVRACALRRVGEEVDVQIEPRAMNVLLVLCREPGKILSADDLLRRCWDGVVVGENQAQKAVAQLRRVLGDTANAPRYIENIRKRGYRTVAPVSFPPHLAQDEAAETWSRQSPYVGLAPFDAARAAVFFGREGAVARLRAALAAQVDAGRALVLVLGASGSGKTSLILAGLLPSLMREPGRLRVTAVATLDLGDVGVVPLPTALGGALLDLEREGRPLFAGHSAESLGLALTGDGPGASANPAGEGAPSADPMPSAAAPAADRFVLFVDRLEALFSPGTGGALQRGLFLTALDRLARGGQVMVIAACRNDYYADLAREPVLMEGKAAGGHFDLAPPSRTEIAQMIRLPAEIAGLRFGVDPATGEHLDDLLCEGAAGSPDALPLLQYTLQQLYLQRSPARELTMAAYRALGGMEGAIGRRADAILGALPLAAQSALPRVFSRIVVAGATDGAVRGARAPWSALTNEDELTLVRTLVEERLFVSLIADRQPVFGVAHEALLRQWPRAVAWIAAHQQDLRTRGQLEGLARQWEGEGHRADRLLRAGKPLEEARDLLARAAVPLSAEAKALITASIRQARRADRWRLAVSVAFAVIAAVALFLGFRARQAESVAALRLHGAEDLVDYMLGDLAEKLRPLGRLDVLDGVAQKALGYLTVDDAGQVPAASRLRQAKALQTLADVDRARGNLDAALKALDRADALLRANLAQGPVEPELLKTLGTVAFWYGQIALDQGRIDEAERRFTQYRDHAQRRMTLAPEEPDGWVELSYALSSLGTLQLRQGEVDAAVTGFETSIALKRRALERRPEDRTLAAELANSLSWLANAEAQRGRLAVATTLYDQQHDVLDRLQAAEPAAPVWTYRMALADKLKASLLLAQGRPDEALAGLDGAAEAIDAIIRKEPNNQRWLTERIALRLGRVEAALALGQVDVAVGELTAAQYDIDQMTKAGAAGSSMRRQQAWALLLRARMSMRDGRLDQAETMLTRSKEMLDGMGGRDQWDEARLSAIQLARADALRRRGDATAAEGICQEVASRLRAAARSSADFRILDPWVRAAMCAGDRQGATPSLTALERMGYRDPDFQEFLTSQKD</sequence>
<dbReference type="EMBL" id="JACIIZ010000005">
    <property type="protein sequence ID" value="MBB6251582.1"/>
    <property type="molecule type" value="Genomic_DNA"/>
</dbReference>
<dbReference type="SUPFAM" id="SSF48452">
    <property type="entry name" value="TPR-like"/>
    <property type="match status" value="2"/>
</dbReference>
<evidence type="ECO:0000313" key="6">
    <source>
        <dbReference type="EMBL" id="MBB6251582.1"/>
    </source>
</evidence>
<dbReference type="PANTHER" id="PTHR47691">
    <property type="entry name" value="REGULATOR-RELATED"/>
    <property type="match status" value="1"/>
</dbReference>
<feature type="region of interest" description="Disordered" evidence="3">
    <location>
        <begin position="231"/>
        <end position="255"/>
    </location>
</feature>
<evidence type="ECO:0000256" key="1">
    <source>
        <dbReference type="ARBA" id="ARBA00023125"/>
    </source>
</evidence>
<dbReference type="Gene3D" id="1.10.10.10">
    <property type="entry name" value="Winged helix-like DNA-binding domain superfamily/Winged helix DNA-binding domain"/>
    <property type="match status" value="1"/>
</dbReference>
<dbReference type="Proteomes" id="UP000539175">
    <property type="component" value="Unassembled WGS sequence"/>
</dbReference>
<dbReference type="InterPro" id="IPR001867">
    <property type="entry name" value="OmpR/PhoB-type_DNA-bd"/>
</dbReference>
<dbReference type="InterPro" id="IPR027417">
    <property type="entry name" value="P-loop_NTPase"/>
</dbReference>
<dbReference type="SMART" id="SM00862">
    <property type="entry name" value="Trans_reg_C"/>
    <property type="match status" value="1"/>
</dbReference>
<dbReference type="InterPro" id="IPR016032">
    <property type="entry name" value="Sig_transdc_resp-reg_C-effctor"/>
</dbReference>
<protein>
    <submittedName>
        <fullName evidence="6">DNA-binding winged helix-turn-helix (WHTH) protein/tetratricopeptide (TPR) repeat protein</fullName>
    </submittedName>
</protein>
<dbReference type="InterPro" id="IPR036388">
    <property type="entry name" value="WH-like_DNA-bd_sf"/>
</dbReference>
<dbReference type="AlphaFoldDB" id="A0A7X0AXK2"/>
<dbReference type="InterPro" id="IPR011990">
    <property type="entry name" value="TPR-like_helical_dom_sf"/>
</dbReference>
<keyword evidence="7" id="KW-1185">Reference proteome</keyword>
<reference evidence="6 7" key="1">
    <citation type="submission" date="2020-08" db="EMBL/GenBank/DDBJ databases">
        <title>Genomic Encyclopedia of Type Strains, Phase IV (KMG-IV): sequencing the most valuable type-strain genomes for metagenomic binning, comparative biology and taxonomic classification.</title>
        <authorList>
            <person name="Goeker M."/>
        </authorList>
    </citation>
    <scope>NUCLEOTIDE SEQUENCE [LARGE SCALE GENOMIC DNA]</scope>
    <source>
        <strain evidence="6 7">DSM 22198</strain>
    </source>
</reference>
<dbReference type="Pfam" id="PF00486">
    <property type="entry name" value="Trans_reg_C"/>
    <property type="match status" value="1"/>
</dbReference>
<feature type="transmembrane region" description="Helical" evidence="4">
    <location>
        <begin position="581"/>
        <end position="601"/>
    </location>
</feature>
<gene>
    <name evidence="6" type="ORF">FHS74_002133</name>
</gene>
<dbReference type="Gene3D" id="1.25.40.10">
    <property type="entry name" value="Tetratricopeptide repeat domain"/>
    <property type="match status" value="2"/>
</dbReference>
<evidence type="ECO:0000259" key="5">
    <source>
        <dbReference type="PROSITE" id="PS51755"/>
    </source>
</evidence>
<dbReference type="PANTHER" id="PTHR47691:SF3">
    <property type="entry name" value="HTH-TYPE TRANSCRIPTIONAL REGULATOR RV0890C-RELATED"/>
    <property type="match status" value="1"/>
</dbReference>
<proteinExistence type="predicted"/>
<evidence type="ECO:0000313" key="7">
    <source>
        <dbReference type="Proteomes" id="UP000539175"/>
    </source>
</evidence>
<keyword evidence="4" id="KW-1133">Transmembrane helix</keyword>
<organism evidence="6 7">
    <name type="scientific">Nitrospirillum iridis</name>
    <dbReference type="NCBI Taxonomy" id="765888"/>
    <lineage>
        <taxon>Bacteria</taxon>
        <taxon>Pseudomonadati</taxon>
        <taxon>Pseudomonadota</taxon>
        <taxon>Alphaproteobacteria</taxon>
        <taxon>Rhodospirillales</taxon>
        <taxon>Azospirillaceae</taxon>
        <taxon>Nitrospirillum</taxon>
    </lineage>
</organism>
<dbReference type="InterPro" id="IPR049052">
    <property type="entry name" value="nSTAND1"/>
</dbReference>